<sequence length="300" mass="33760">MSLRGSKNCVDSAVQRVVFEARAPNSTPIKGAVTNEFLNGVTLQQALQFTNSSDLVVEKIINSAGDYQLNQISALNIKKLCPIETASNGFDIVNELNKQSERCKSLISYDKNGVMDEKKMKKINFSDKCNGSINEEINKIGDHQYRKDVNVSSTNGILNGQTVSHANENESLDLALEKTEINGEPQINGDCNVENGENTNEGSEIADEGFRYDIKIEKLQKPAYRLTRPKVLKNLESGSYLYDRLYDSTCPRVYFINEHNRGRNRDRNQDQNRNQNQKRDRGLKMKSGLALKTGSAWELN</sequence>
<gene>
    <name evidence="2" type="ORF">EVAR_84667_1</name>
</gene>
<feature type="compositionally biased region" description="Basic and acidic residues" evidence="1">
    <location>
        <begin position="259"/>
        <end position="270"/>
    </location>
</feature>
<feature type="region of interest" description="Disordered" evidence="1">
    <location>
        <begin position="259"/>
        <end position="285"/>
    </location>
</feature>
<dbReference type="AlphaFoldDB" id="A0A4C1UYL5"/>
<name>A0A4C1UYL5_EUMVA</name>
<dbReference type="Proteomes" id="UP000299102">
    <property type="component" value="Unassembled WGS sequence"/>
</dbReference>
<organism evidence="2 3">
    <name type="scientific">Eumeta variegata</name>
    <name type="common">Bagworm moth</name>
    <name type="synonym">Eumeta japonica</name>
    <dbReference type="NCBI Taxonomy" id="151549"/>
    <lineage>
        <taxon>Eukaryota</taxon>
        <taxon>Metazoa</taxon>
        <taxon>Ecdysozoa</taxon>
        <taxon>Arthropoda</taxon>
        <taxon>Hexapoda</taxon>
        <taxon>Insecta</taxon>
        <taxon>Pterygota</taxon>
        <taxon>Neoptera</taxon>
        <taxon>Endopterygota</taxon>
        <taxon>Lepidoptera</taxon>
        <taxon>Glossata</taxon>
        <taxon>Ditrysia</taxon>
        <taxon>Tineoidea</taxon>
        <taxon>Psychidae</taxon>
        <taxon>Oiketicinae</taxon>
        <taxon>Eumeta</taxon>
    </lineage>
</organism>
<protein>
    <submittedName>
        <fullName evidence="2">Uncharacterized protein</fullName>
    </submittedName>
</protein>
<evidence type="ECO:0000313" key="3">
    <source>
        <dbReference type="Proteomes" id="UP000299102"/>
    </source>
</evidence>
<proteinExistence type="predicted"/>
<evidence type="ECO:0000313" key="2">
    <source>
        <dbReference type="EMBL" id="GBP31555.1"/>
    </source>
</evidence>
<accession>A0A4C1UYL5</accession>
<comment type="caution">
    <text evidence="2">The sequence shown here is derived from an EMBL/GenBank/DDBJ whole genome shotgun (WGS) entry which is preliminary data.</text>
</comment>
<dbReference type="OrthoDB" id="7427475at2759"/>
<reference evidence="2 3" key="1">
    <citation type="journal article" date="2019" name="Commun. Biol.">
        <title>The bagworm genome reveals a unique fibroin gene that provides high tensile strength.</title>
        <authorList>
            <person name="Kono N."/>
            <person name="Nakamura H."/>
            <person name="Ohtoshi R."/>
            <person name="Tomita M."/>
            <person name="Numata K."/>
            <person name="Arakawa K."/>
        </authorList>
    </citation>
    <scope>NUCLEOTIDE SEQUENCE [LARGE SCALE GENOMIC DNA]</scope>
</reference>
<keyword evidence="3" id="KW-1185">Reference proteome</keyword>
<dbReference type="EMBL" id="BGZK01000247">
    <property type="protein sequence ID" value="GBP31555.1"/>
    <property type="molecule type" value="Genomic_DNA"/>
</dbReference>
<evidence type="ECO:0000256" key="1">
    <source>
        <dbReference type="SAM" id="MobiDB-lite"/>
    </source>
</evidence>